<feature type="region of interest" description="Disordered" evidence="1">
    <location>
        <begin position="139"/>
        <end position="211"/>
    </location>
</feature>
<evidence type="ECO:0000256" key="1">
    <source>
        <dbReference type="SAM" id="MobiDB-lite"/>
    </source>
</evidence>
<dbReference type="KEGG" id="hazt:108669069"/>
<feature type="region of interest" description="Disordered" evidence="1">
    <location>
        <begin position="39"/>
        <end position="62"/>
    </location>
</feature>
<feature type="compositionally biased region" description="Basic and acidic residues" evidence="1">
    <location>
        <begin position="178"/>
        <end position="199"/>
    </location>
</feature>
<sequence>MSDVFTRRLRSVGVSCRARAHPQQEGTARELREMGTHWLPPSGVGMPSDGPPRIEPHKSPSPKRHIKFLDSRVYHLKEVRWIDDPSLGSGCSYTWLNHYLWLLMLVSFMVLTLPCASSAGHDSGYNVNYALSVDYRNGGNENTHNNEHIGEEYPNVGAPSGARPQHANGAQFPNGPPYKEDNRPPGEEYEEHDKEHEYGKPAVAPPVADPRIPSEGDYVTLNNQNKFNVNRNNYNNRKTHNPGHHYYGSRTGESRNNPYGKHNYVNHTPYDVAAEKAQRELNLGKTGDSRIGGKVAAVHAVMDTTPTPPIEYHFPIGQHCQFDEDDEGCKWVWDPADPIRNLAGFEVVSGTSLRQQRGPDASEFMFMPAADYMGSKDGQFLFMGLYPRTNYSNTMAQIRSPYFLESGDKCRLEVHVNIRGFHDVTNPVRMLIQTNHTPYVIMDINNDTRENNIRIREIICVGELGMTSNAPLQLGMTSNVPPQLGMTSNVPHSWLGMTSNVPLQLGMTSNVPPQLGMTSNVPLQLGMTSNVPPQLGMTSNVLFRAGHGL</sequence>
<dbReference type="GeneID" id="108669069"/>
<evidence type="ECO:0000313" key="2">
    <source>
        <dbReference type="Proteomes" id="UP000694843"/>
    </source>
</evidence>
<dbReference type="Proteomes" id="UP000694843">
    <property type="component" value="Unplaced"/>
</dbReference>
<dbReference type="RefSeq" id="XP_018011842.1">
    <property type="nucleotide sequence ID" value="XM_018156353.2"/>
</dbReference>
<dbReference type="AlphaFoldDB" id="A0A8B7NE07"/>
<gene>
    <name evidence="3" type="primary">LOC108669069</name>
</gene>
<name>A0A8B7NE07_HYAAZ</name>
<proteinExistence type="predicted"/>
<organism evidence="2 3">
    <name type="scientific">Hyalella azteca</name>
    <name type="common">Amphipod</name>
    <dbReference type="NCBI Taxonomy" id="294128"/>
    <lineage>
        <taxon>Eukaryota</taxon>
        <taxon>Metazoa</taxon>
        <taxon>Ecdysozoa</taxon>
        <taxon>Arthropoda</taxon>
        <taxon>Crustacea</taxon>
        <taxon>Multicrustacea</taxon>
        <taxon>Malacostraca</taxon>
        <taxon>Eumalacostraca</taxon>
        <taxon>Peracarida</taxon>
        <taxon>Amphipoda</taxon>
        <taxon>Senticaudata</taxon>
        <taxon>Talitrida</taxon>
        <taxon>Talitroidea</taxon>
        <taxon>Hyalellidae</taxon>
        <taxon>Hyalella</taxon>
    </lineage>
</organism>
<evidence type="ECO:0000313" key="3">
    <source>
        <dbReference type="RefSeq" id="XP_018011842.1"/>
    </source>
</evidence>
<accession>A0A8B7NE07</accession>
<reference evidence="3" key="1">
    <citation type="submission" date="2025-08" db="UniProtKB">
        <authorList>
            <consortium name="RefSeq"/>
        </authorList>
    </citation>
    <scope>IDENTIFICATION</scope>
    <source>
        <tissue evidence="3">Whole organism</tissue>
    </source>
</reference>
<keyword evidence="2" id="KW-1185">Reference proteome</keyword>
<protein>
    <submittedName>
        <fullName evidence="3">Uncharacterized protein LOC108669069</fullName>
    </submittedName>
</protein>